<comment type="subunit">
    <text evidence="7">Homodimer.</text>
</comment>
<dbReference type="RefSeq" id="WP_121739743.1">
    <property type="nucleotide sequence ID" value="NZ_CP032153.1"/>
</dbReference>
<dbReference type="InterPro" id="IPR011051">
    <property type="entry name" value="RmlC_Cupin_sf"/>
</dbReference>
<dbReference type="PANTHER" id="PTHR21047">
    <property type="entry name" value="DTDP-6-DEOXY-D-GLUCOSE-3,5 EPIMERASE"/>
    <property type="match status" value="1"/>
</dbReference>
<evidence type="ECO:0000313" key="9">
    <source>
        <dbReference type="EMBL" id="AYN22227.1"/>
    </source>
</evidence>
<dbReference type="AlphaFoldDB" id="A0A3G2HYR6"/>
<evidence type="ECO:0000256" key="6">
    <source>
        <dbReference type="PIRSR" id="PIRSR600888-3"/>
    </source>
</evidence>
<dbReference type="InterPro" id="IPR000888">
    <property type="entry name" value="RmlC-like"/>
</dbReference>
<dbReference type="GO" id="GO:0005829">
    <property type="term" value="C:cytosol"/>
    <property type="evidence" value="ECO:0007669"/>
    <property type="project" value="TreeGrafter"/>
</dbReference>
<keyword evidence="7 9" id="KW-0413">Isomerase</keyword>
<proteinExistence type="inferred from homology"/>
<protein>
    <recommendedName>
        <fullName evidence="4 7">dTDP-4-dehydrorhamnose 3,5-epimerase</fullName>
        <ecNumber evidence="3 7">5.1.3.13</ecNumber>
    </recommendedName>
    <alternativeName>
        <fullName evidence="7">Thymidine diphospho-4-keto-rhamnose 3,5-epimerase</fullName>
    </alternativeName>
</protein>
<feature type="site" description="Participates in a stacking interaction with the thymidine ring of dTDP-4-oxo-6-deoxyglucose" evidence="6">
    <location>
        <position position="137"/>
    </location>
</feature>
<evidence type="ECO:0000256" key="1">
    <source>
        <dbReference type="ARBA" id="ARBA00001298"/>
    </source>
</evidence>
<name>A0A3G2HYR6_9BURK</name>
<dbReference type="PANTHER" id="PTHR21047:SF2">
    <property type="entry name" value="THYMIDINE DIPHOSPHO-4-KETO-RHAMNOSE 3,5-EPIMERASE"/>
    <property type="match status" value="1"/>
</dbReference>
<feature type="active site" description="Proton acceptor" evidence="5">
    <location>
        <position position="62"/>
    </location>
</feature>
<dbReference type="GO" id="GO:0000271">
    <property type="term" value="P:polysaccharide biosynthetic process"/>
    <property type="evidence" value="ECO:0007669"/>
    <property type="project" value="TreeGrafter"/>
</dbReference>
<comment type="catalytic activity">
    <reaction evidence="1 7">
        <text>dTDP-4-dehydro-6-deoxy-alpha-D-glucose = dTDP-4-dehydro-beta-L-rhamnose</text>
        <dbReference type="Rhea" id="RHEA:16969"/>
        <dbReference type="ChEBI" id="CHEBI:57649"/>
        <dbReference type="ChEBI" id="CHEBI:62830"/>
        <dbReference type="EC" id="5.1.3.13"/>
    </reaction>
</comment>
<reference evidence="9 10" key="1">
    <citation type="submission" date="2018-09" db="EMBL/GenBank/DDBJ databases">
        <title>Complete genome sequence of the hydrocarbonoclastic bacterium Alcaligenes aquatilis QD168, isolated from a crude-oil polluted marine sediment of Central Chile.</title>
        <authorList>
            <person name="Duran R.E."/>
            <person name="Barra B."/>
            <person name="Salva-Serra F."/>
            <person name="Mendez V."/>
            <person name="Moore E.R.B."/>
            <person name="Seeger M."/>
        </authorList>
    </citation>
    <scope>NUCLEOTIDE SEQUENCE [LARGE SCALE GENOMIC DNA]</scope>
    <source>
        <strain evidence="9 10">QD168</strain>
    </source>
</reference>
<dbReference type="Proteomes" id="UP000268070">
    <property type="component" value="Chromosome"/>
</dbReference>
<dbReference type="EC" id="5.1.3.13" evidence="3 7"/>
<organism evidence="9 10">
    <name type="scientific">Alcaligenes aquatilis</name>
    <dbReference type="NCBI Taxonomy" id="323284"/>
    <lineage>
        <taxon>Bacteria</taxon>
        <taxon>Pseudomonadati</taxon>
        <taxon>Pseudomonadota</taxon>
        <taxon>Betaproteobacteria</taxon>
        <taxon>Burkholderiales</taxon>
        <taxon>Alcaligenaceae</taxon>
        <taxon>Alcaligenes</taxon>
    </lineage>
</organism>
<comment type="function">
    <text evidence="2 7">Catalyzes the epimerization of the C3' and C5'positions of dTDP-6-deoxy-D-xylo-4-hexulose, forming dTDP-6-deoxy-L-lyxo-4-hexulose.</text>
</comment>
<dbReference type="EMBL" id="CP032153">
    <property type="protein sequence ID" value="AYN22227.1"/>
    <property type="molecule type" value="Genomic_DNA"/>
</dbReference>
<dbReference type="KEGG" id="aaqu:D3M96_17755"/>
<dbReference type="InterPro" id="IPR014710">
    <property type="entry name" value="RmlC-like_jellyroll"/>
</dbReference>
<evidence type="ECO:0000256" key="5">
    <source>
        <dbReference type="PIRSR" id="PIRSR600888-1"/>
    </source>
</evidence>
<evidence type="ECO:0000256" key="4">
    <source>
        <dbReference type="ARBA" id="ARBA00019595"/>
    </source>
</evidence>
<comment type="similarity">
    <text evidence="7">Belongs to the dTDP-4-dehydrorhamnose 3,5-epimerase family.</text>
</comment>
<evidence type="ECO:0000256" key="2">
    <source>
        <dbReference type="ARBA" id="ARBA00001997"/>
    </source>
</evidence>
<comment type="pathway">
    <text evidence="7">Carbohydrate biosynthesis; dTDP-L-rhamnose biosynthesis.</text>
</comment>
<dbReference type="UniPathway" id="UPA00124"/>
<gene>
    <name evidence="9" type="primary">rfbC</name>
    <name evidence="9" type="ORF">D3M96_17755</name>
</gene>
<dbReference type="NCBIfam" id="TIGR01221">
    <property type="entry name" value="rmlC"/>
    <property type="match status" value="1"/>
</dbReference>
<feature type="active site" description="Proton donor" evidence="5">
    <location>
        <position position="131"/>
    </location>
</feature>
<accession>A0A3G2HYR6</accession>
<evidence type="ECO:0000256" key="8">
    <source>
        <dbReference type="SAM" id="MobiDB-lite"/>
    </source>
</evidence>
<sequence>MNILTTSLPGVLIIEPRVFSDERGLFKETFSQERYRERAGITLPFVQDNYSRSGRNVLRGLHFQRTRPQGKLISVTRGAIFDVAVDITPESKTFGSYVGVELSESNHRQLWLPPGYAHGFYVLSEEADLNYKCTDYYRPDDEGGLAWNCPRLAIAWPVQHPLLSPKDSRHPGLEQFQLPSRRDRP</sequence>
<dbReference type="GO" id="GO:0008830">
    <property type="term" value="F:dTDP-4-dehydrorhamnose 3,5-epimerase activity"/>
    <property type="evidence" value="ECO:0007669"/>
    <property type="project" value="UniProtKB-UniRule"/>
</dbReference>
<dbReference type="Gene3D" id="2.60.120.10">
    <property type="entry name" value="Jelly Rolls"/>
    <property type="match status" value="1"/>
</dbReference>
<dbReference type="OrthoDB" id="9800680at2"/>
<evidence type="ECO:0000313" key="10">
    <source>
        <dbReference type="Proteomes" id="UP000268070"/>
    </source>
</evidence>
<dbReference type="CDD" id="cd00438">
    <property type="entry name" value="cupin_RmlC"/>
    <property type="match status" value="1"/>
</dbReference>
<dbReference type="Pfam" id="PF00908">
    <property type="entry name" value="dTDP_sugar_isom"/>
    <property type="match status" value="1"/>
</dbReference>
<evidence type="ECO:0000256" key="3">
    <source>
        <dbReference type="ARBA" id="ARBA00012098"/>
    </source>
</evidence>
<feature type="region of interest" description="Disordered" evidence="8">
    <location>
        <begin position="165"/>
        <end position="185"/>
    </location>
</feature>
<dbReference type="SUPFAM" id="SSF51182">
    <property type="entry name" value="RmlC-like cupins"/>
    <property type="match status" value="1"/>
</dbReference>
<dbReference type="GO" id="GO:0019305">
    <property type="term" value="P:dTDP-rhamnose biosynthetic process"/>
    <property type="evidence" value="ECO:0007669"/>
    <property type="project" value="UniProtKB-UniRule"/>
</dbReference>
<evidence type="ECO:0000256" key="7">
    <source>
        <dbReference type="RuleBase" id="RU364069"/>
    </source>
</evidence>